<keyword evidence="1" id="KW-0472">Membrane</keyword>
<comment type="caution">
    <text evidence="3">The sequence shown here is derived from an EMBL/GenBank/DDBJ whole genome shotgun (WGS) entry which is preliminary data.</text>
</comment>
<dbReference type="OrthoDB" id="2113814at2759"/>
<keyword evidence="1" id="KW-0812">Transmembrane</keyword>
<evidence type="ECO:0000256" key="1">
    <source>
        <dbReference type="SAM" id="Phobius"/>
    </source>
</evidence>
<proteinExistence type="predicted"/>
<feature type="transmembrane region" description="Helical" evidence="1">
    <location>
        <begin position="156"/>
        <end position="176"/>
    </location>
</feature>
<dbReference type="EMBL" id="CAJOBC010091124">
    <property type="protein sequence ID" value="CAF4397887.1"/>
    <property type="molecule type" value="Genomic_DNA"/>
</dbReference>
<dbReference type="Proteomes" id="UP000663829">
    <property type="component" value="Unassembled WGS sequence"/>
</dbReference>
<dbReference type="Proteomes" id="UP000682733">
    <property type="component" value="Unassembled WGS sequence"/>
</dbReference>
<dbReference type="EMBL" id="CAJOBA010054183">
    <property type="protein sequence ID" value="CAF4272519.1"/>
    <property type="molecule type" value="Genomic_DNA"/>
</dbReference>
<name>A0A815VXP0_9BILA</name>
<accession>A0A815VXP0</accession>
<feature type="transmembrane region" description="Helical" evidence="1">
    <location>
        <begin position="118"/>
        <end position="136"/>
    </location>
</feature>
<evidence type="ECO:0000313" key="6">
    <source>
        <dbReference type="Proteomes" id="UP000663829"/>
    </source>
</evidence>
<protein>
    <submittedName>
        <fullName evidence="3">Uncharacterized protein</fullName>
    </submittedName>
</protein>
<dbReference type="Proteomes" id="UP000677228">
    <property type="component" value="Unassembled WGS sequence"/>
</dbReference>
<evidence type="ECO:0000313" key="2">
    <source>
        <dbReference type="EMBL" id="CAF1482150.1"/>
    </source>
</evidence>
<dbReference type="EMBL" id="CAJNOQ010025504">
    <property type="protein sequence ID" value="CAF1537883.1"/>
    <property type="molecule type" value="Genomic_DNA"/>
</dbReference>
<dbReference type="EMBL" id="CAJNOK010032254">
    <property type="protein sequence ID" value="CAF1482150.1"/>
    <property type="molecule type" value="Genomic_DNA"/>
</dbReference>
<gene>
    <name evidence="3" type="ORF">GPM918_LOCUS38447</name>
    <name evidence="2" type="ORF">OVA965_LOCUS36117</name>
    <name evidence="5" type="ORF">SRO942_LOCUS39273</name>
    <name evidence="4" type="ORF">TMI583_LOCUS37113</name>
</gene>
<evidence type="ECO:0000313" key="5">
    <source>
        <dbReference type="EMBL" id="CAF4397887.1"/>
    </source>
</evidence>
<feature type="non-terminal residue" evidence="3">
    <location>
        <position position="186"/>
    </location>
</feature>
<keyword evidence="1" id="KW-1133">Transmembrane helix</keyword>
<feature type="transmembrane region" description="Helical" evidence="1">
    <location>
        <begin position="67"/>
        <end position="90"/>
    </location>
</feature>
<sequence length="186" mass="21625">MISFHKYNTRGNYLYVRSSNDTSSNKYYVIKDGFGIDSCNITKSEVDDNIFRLNEVDWLIKRTRNHYSVLGCFWFGVAITFTISVAGTIFEYRQKDYFKGEPRCVRYCQTIIRFLRSFVYKSCVVLPSLFLFAFDYTTPCLKLRASIITRLIMEEMIIFSAIFTAAFGLLTIDLFLEGISNRPNAT</sequence>
<dbReference type="Proteomes" id="UP000681722">
    <property type="component" value="Unassembled WGS sequence"/>
</dbReference>
<evidence type="ECO:0000313" key="3">
    <source>
        <dbReference type="EMBL" id="CAF1537883.1"/>
    </source>
</evidence>
<organism evidence="3 6">
    <name type="scientific">Didymodactylos carnosus</name>
    <dbReference type="NCBI Taxonomy" id="1234261"/>
    <lineage>
        <taxon>Eukaryota</taxon>
        <taxon>Metazoa</taxon>
        <taxon>Spiralia</taxon>
        <taxon>Gnathifera</taxon>
        <taxon>Rotifera</taxon>
        <taxon>Eurotatoria</taxon>
        <taxon>Bdelloidea</taxon>
        <taxon>Philodinida</taxon>
        <taxon>Philodinidae</taxon>
        <taxon>Didymodactylos</taxon>
    </lineage>
</organism>
<keyword evidence="6" id="KW-1185">Reference proteome</keyword>
<dbReference type="AlphaFoldDB" id="A0A815VXP0"/>
<reference evidence="3" key="1">
    <citation type="submission" date="2021-02" db="EMBL/GenBank/DDBJ databases">
        <authorList>
            <person name="Nowell W R."/>
        </authorList>
    </citation>
    <scope>NUCLEOTIDE SEQUENCE</scope>
</reference>
<evidence type="ECO:0000313" key="4">
    <source>
        <dbReference type="EMBL" id="CAF4272519.1"/>
    </source>
</evidence>